<dbReference type="SMART" id="SM00028">
    <property type="entry name" value="TPR"/>
    <property type="match status" value="3"/>
</dbReference>
<dbReference type="RefSeq" id="WP_171414264.1">
    <property type="nucleotide sequence ID" value="NZ_JABFOR010000001.1"/>
</dbReference>
<dbReference type="CDD" id="cd02511">
    <property type="entry name" value="Beta4Glucosyltransferase"/>
    <property type="match status" value="1"/>
</dbReference>
<protein>
    <submittedName>
        <fullName evidence="3">Glycosyltransferase</fullName>
    </submittedName>
</protein>
<accession>A0AAP6ZQL1</accession>
<evidence type="ECO:0000313" key="3">
    <source>
        <dbReference type="EMBL" id="NOJ68944.1"/>
    </source>
</evidence>
<keyword evidence="1" id="KW-0802">TPR repeat</keyword>
<name>A0AAP6ZQL1_PAEAL</name>
<dbReference type="InterPro" id="IPR011990">
    <property type="entry name" value="TPR-like_helical_dom_sf"/>
</dbReference>
<dbReference type="InterPro" id="IPR029044">
    <property type="entry name" value="Nucleotide-diphossugar_trans"/>
</dbReference>
<dbReference type="Pfam" id="PF00515">
    <property type="entry name" value="TPR_1"/>
    <property type="match status" value="1"/>
</dbReference>
<sequence>MQSPTLSICLIARNEEDVIARCLQSIQSIADEIIVVDTGSTDRTIDICREYGARVLTHEWQDHFAMARNFGLEQATGDWIMWLDADEELAKEDRDKVKALLPTLDKDIYSIHLINFIGDSINENDTYHISHTRLFRNNKGFKFQFSIHEILNIKDVLPNQDESQIDTLPIKLYHYGYLNDVTHAKNKNERNIALLHKARAANEPNSWLEYHLASEYSRMKQYDQAFHYINLAIIRFLSEGLAPPSLVYKLKYSILIETGSIEGAWPAIDKALILYPDYVDLHLYKGVILYQLGKFEQALESFHNCIQLGDEQLNHLTLRGSGSFHAYYYKGQCYEQLNNLHEAVNAYRAALQFNPSYEPANHALHTLLAAHPEWSEHHSAIT</sequence>
<dbReference type="InterPro" id="IPR019734">
    <property type="entry name" value="TPR_rpt"/>
</dbReference>
<dbReference type="PANTHER" id="PTHR43630:SF2">
    <property type="entry name" value="GLYCOSYLTRANSFERASE"/>
    <property type="match status" value="1"/>
</dbReference>
<dbReference type="Pfam" id="PF00535">
    <property type="entry name" value="Glycos_transf_2"/>
    <property type="match status" value="1"/>
</dbReference>
<evidence type="ECO:0000259" key="2">
    <source>
        <dbReference type="Pfam" id="PF00535"/>
    </source>
</evidence>
<dbReference type="SUPFAM" id="SSF48452">
    <property type="entry name" value="TPR-like"/>
    <property type="match status" value="1"/>
</dbReference>
<dbReference type="InterPro" id="IPR001173">
    <property type="entry name" value="Glyco_trans_2-like"/>
</dbReference>
<feature type="domain" description="Glycosyltransferase 2-like" evidence="2">
    <location>
        <begin position="7"/>
        <end position="136"/>
    </location>
</feature>
<feature type="repeat" description="TPR" evidence="1">
    <location>
        <begin position="324"/>
        <end position="357"/>
    </location>
</feature>
<feature type="repeat" description="TPR" evidence="1">
    <location>
        <begin position="279"/>
        <end position="312"/>
    </location>
</feature>
<dbReference type="PROSITE" id="PS50293">
    <property type="entry name" value="TPR_REGION"/>
    <property type="match status" value="1"/>
</dbReference>
<dbReference type="AlphaFoldDB" id="A0AAP6ZQL1"/>
<comment type="caution">
    <text evidence="3">The sequence shown here is derived from an EMBL/GenBank/DDBJ whole genome shotgun (WGS) entry which is preliminary data.</text>
</comment>
<dbReference type="EMBL" id="JABFOR010000001">
    <property type="protein sequence ID" value="NOJ68944.1"/>
    <property type="molecule type" value="Genomic_DNA"/>
</dbReference>
<dbReference type="Gene3D" id="3.90.550.10">
    <property type="entry name" value="Spore Coat Polysaccharide Biosynthesis Protein SpsA, Chain A"/>
    <property type="match status" value="1"/>
</dbReference>
<evidence type="ECO:0000256" key="1">
    <source>
        <dbReference type="PROSITE-ProRule" id="PRU00339"/>
    </source>
</evidence>
<gene>
    <name evidence="3" type="ORF">HMI46_00050</name>
</gene>
<dbReference type="SUPFAM" id="SSF53448">
    <property type="entry name" value="Nucleotide-diphospho-sugar transferases"/>
    <property type="match status" value="1"/>
</dbReference>
<dbReference type="PANTHER" id="PTHR43630">
    <property type="entry name" value="POLY-BETA-1,6-N-ACETYL-D-GLUCOSAMINE SYNTHASE"/>
    <property type="match status" value="1"/>
</dbReference>
<reference evidence="3 4" key="1">
    <citation type="submission" date="2020-05" db="EMBL/GenBank/DDBJ databases">
        <title>Whole genome sequencing and identification of novel metabolites from Paenibacillus alvei strain JR949.</title>
        <authorList>
            <person name="Rajendhran J."/>
            <person name="Sree Pranav P."/>
            <person name="Mahalakshmi B."/>
            <person name="Karthikeyan R."/>
        </authorList>
    </citation>
    <scope>NUCLEOTIDE SEQUENCE [LARGE SCALE GENOMIC DNA]</scope>
    <source>
        <strain evidence="3 4">JR949</strain>
    </source>
</reference>
<organism evidence="3 4">
    <name type="scientific">Paenibacillus alvei</name>
    <name type="common">Bacillus alvei</name>
    <dbReference type="NCBI Taxonomy" id="44250"/>
    <lineage>
        <taxon>Bacteria</taxon>
        <taxon>Bacillati</taxon>
        <taxon>Bacillota</taxon>
        <taxon>Bacilli</taxon>
        <taxon>Bacillales</taxon>
        <taxon>Paenibacillaceae</taxon>
        <taxon>Paenibacillus</taxon>
    </lineage>
</organism>
<dbReference type="Gene3D" id="1.25.40.10">
    <property type="entry name" value="Tetratricopeptide repeat domain"/>
    <property type="match status" value="2"/>
</dbReference>
<dbReference type="Pfam" id="PF13432">
    <property type="entry name" value="TPR_16"/>
    <property type="match status" value="1"/>
</dbReference>
<evidence type="ECO:0000313" key="4">
    <source>
        <dbReference type="Proteomes" id="UP000552038"/>
    </source>
</evidence>
<dbReference type="Proteomes" id="UP000552038">
    <property type="component" value="Unassembled WGS sequence"/>
</dbReference>
<dbReference type="PROSITE" id="PS50005">
    <property type="entry name" value="TPR"/>
    <property type="match status" value="2"/>
</dbReference>
<proteinExistence type="predicted"/>